<dbReference type="Proteomes" id="UP000233551">
    <property type="component" value="Unassembled WGS sequence"/>
</dbReference>
<proteinExistence type="predicted"/>
<gene>
    <name evidence="2" type="ORF">CRG98_043989</name>
</gene>
<feature type="compositionally biased region" description="Basic and acidic residues" evidence="1">
    <location>
        <begin position="20"/>
        <end position="42"/>
    </location>
</feature>
<comment type="caution">
    <text evidence="2">The sequence shown here is derived from an EMBL/GenBank/DDBJ whole genome shotgun (WGS) entry which is preliminary data.</text>
</comment>
<dbReference type="AlphaFoldDB" id="A0A2I0HV11"/>
<evidence type="ECO:0000313" key="2">
    <source>
        <dbReference type="EMBL" id="PKI35535.1"/>
    </source>
</evidence>
<dbReference type="EMBL" id="PGOL01005256">
    <property type="protein sequence ID" value="PKI35535.1"/>
    <property type="molecule type" value="Genomic_DNA"/>
</dbReference>
<sequence length="102" mass="10987">MGSELCSKDMKLKPNLHFQSSDHRESPDQARRVHGEPSESRRSSRAGSLRRSHRTGAGSESGTVESSSLLSGSRSLIRSSEKKQGGEGNVRLRSGAAEHPCA</sequence>
<name>A0A2I0HV11_PUNGR</name>
<feature type="compositionally biased region" description="Low complexity" evidence="1">
    <location>
        <begin position="58"/>
        <end position="78"/>
    </location>
</feature>
<evidence type="ECO:0000313" key="3">
    <source>
        <dbReference type="Proteomes" id="UP000233551"/>
    </source>
</evidence>
<feature type="compositionally biased region" description="Basic and acidic residues" evidence="1">
    <location>
        <begin position="1"/>
        <end position="12"/>
    </location>
</feature>
<evidence type="ECO:0000256" key="1">
    <source>
        <dbReference type="SAM" id="MobiDB-lite"/>
    </source>
</evidence>
<protein>
    <submittedName>
        <fullName evidence="2">Uncharacterized protein</fullName>
    </submittedName>
</protein>
<reference evidence="2 3" key="1">
    <citation type="submission" date="2017-11" db="EMBL/GenBank/DDBJ databases">
        <title>De-novo sequencing of pomegranate (Punica granatum L.) genome.</title>
        <authorList>
            <person name="Akparov Z."/>
            <person name="Amiraslanov A."/>
            <person name="Hajiyeva S."/>
            <person name="Abbasov M."/>
            <person name="Kaur K."/>
            <person name="Hamwieh A."/>
            <person name="Solovyev V."/>
            <person name="Salamov A."/>
            <person name="Braich B."/>
            <person name="Kosarev P."/>
            <person name="Mahmoud A."/>
            <person name="Hajiyev E."/>
            <person name="Babayeva S."/>
            <person name="Izzatullayeva V."/>
            <person name="Mammadov A."/>
            <person name="Mammadov A."/>
            <person name="Sharifova S."/>
            <person name="Ojaghi J."/>
            <person name="Eynullazada K."/>
            <person name="Bayramov B."/>
            <person name="Abdulazimova A."/>
            <person name="Shahmuradov I."/>
        </authorList>
    </citation>
    <scope>NUCLEOTIDE SEQUENCE [LARGE SCALE GENOMIC DNA]</scope>
    <source>
        <strain evidence="3">cv. AG2017</strain>
        <tissue evidence="2">Leaf</tissue>
    </source>
</reference>
<keyword evidence="3" id="KW-1185">Reference proteome</keyword>
<feature type="region of interest" description="Disordered" evidence="1">
    <location>
        <begin position="1"/>
        <end position="102"/>
    </location>
</feature>
<accession>A0A2I0HV11</accession>
<organism evidence="2 3">
    <name type="scientific">Punica granatum</name>
    <name type="common">Pomegranate</name>
    <dbReference type="NCBI Taxonomy" id="22663"/>
    <lineage>
        <taxon>Eukaryota</taxon>
        <taxon>Viridiplantae</taxon>
        <taxon>Streptophyta</taxon>
        <taxon>Embryophyta</taxon>
        <taxon>Tracheophyta</taxon>
        <taxon>Spermatophyta</taxon>
        <taxon>Magnoliopsida</taxon>
        <taxon>eudicotyledons</taxon>
        <taxon>Gunneridae</taxon>
        <taxon>Pentapetalae</taxon>
        <taxon>rosids</taxon>
        <taxon>malvids</taxon>
        <taxon>Myrtales</taxon>
        <taxon>Lythraceae</taxon>
        <taxon>Punica</taxon>
    </lineage>
</organism>